<protein>
    <submittedName>
        <fullName evidence="1">DUF533 domain-containing protein</fullName>
    </submittedName>
</protein>
<dbReference type="Gene3D" id="1.10.3680.10">
    <property type="entry name" value="TerB-like"/>
    <property type="match status" value="1"/>
</dbReference>
<dbReference type="CDD" id="cd07176">
    <property type="entry name" value="terB"/>
    <property type="match status" value="1"/>
</dbReference>
<organism evidence="1 2">
    <name type="scientific">Hydrogenophaga aromaticivorans</name>
    <dbReference type="NCBI Taxonomy" id="2610898"/>
    <lineage>
        <taxon>Bacteria</taxon>
        <taxon>Pseudomonadati</taxon>
        <taxon>Pseudomonadota</taxon>
        <taxon>Betaproteobacteria</taxon>
        <taxon>Burkholderiales</taxon>
        <taxon>Comamonadaceae</taxon>
        <taxon>Hydrogenophaga</taxon>
    </lineage>
</organism>
<proteinExistence type="predicted"/>
<comment type="caution">
    <text evidence="1">The sequence shown here is derived from an EMBL/GenBank/DDBJ whole genome shotgun (WGS) entry which is preliminary data.</text>
</comment>
<sequence length="392" mass="41527">MQLVGRHKKADGKEVDEKTHGPIIGLALRALRGRGYHNRPGPAPELETRNGLYRGPLVTTHSKHPMQANEQQSILTIALLAAFADGHKADTEREAIRRLAETLGHESGGAGLAQLYQDVLLKRVSLADAVAGLTDAGQRQLAYEMAVCVCDADGRQSPAETTFLTDLKARLQLDAAEASAFEREETAVLDAADQAAPLAVPVVVAASAARTVPQAAPLDAALDAQLDKTILNAAMLNGALELLPQSWASMAIIPLQVRLVYNIGKAHGVELDQGHIREFIAAAGVGATSQYIEQFGRKLLGGLLGKMAGRTVGGLGRAATGVAFSFATTYALGQVAKRYYAGGRVMSTALLQETFQNLLTPAKQLQAQYLPQIQAQAQSLDMGKVLAMVRGG</sequence>
<dbReference type="InterPro" id="IPR029024">
    <property type="entry name" value="TerB-like"/>
</dbReference>
<dbReference type="InterPro" id="IPR007486">
    <property type="entry name" value="YebE"/>
</dbReference>
<accession>A0A7Y8KVS0</accession>
<gene>
    <name evidence="1" type="ORF">F3K02_05300</name>
</gene>
<dbReference type="AlphaFoldDB" id="A0A7Y8KVS0"/>
<name>A0A7Y8KVS0_9BURK</name>
<dbReference type="RefSeq" id="WP_177134062.1">
    <property type="nucleotide sequence ID" value="NZ_VYGV01000006.1"/>
</dbReference>
<evidence type="ECO:0000313" key="2">
    <source>
        <dbReference type="Proteomes" id="UP000545507"/>
    </source>
</evidence>
<keyword evidence="2" id="KW-1185">Reference proteome</keyword>
<dbReference type="SUPFAM" id="SSF158682">
    <property type="entry name" value="TerB-like"/>
    <property type="match status" value="1"/>
</dbReference>
<dbReference type="EMBL" id="VYGV01000006">
    <property type="protein sequence ID" value="NWF44670.1"/>
    <property type="molecule type" value="Genomic_DNA"/>
</dbReference>
<dbReference type="Pfam" id="PF04391">
    <property type="entry name" value="DUF533"/>
    <property type="match status" value="1"/>
</dbReference>
<reference evidence="1 2" key="1">
    <citation type="submission" date="2019-09" db="EMBL/GenBank/DDBJ databases">
        <title>Hydrogenophaga aromatica sp. nov., isolated from a para-xylene-degrading enrichment culture.</title>
        <authorList>
            <person name="Tancsics A."/>
            <person name="Banerjee S."/>
        </authorList>
    </citation>
    <scope>NUCLEOTIDE SEQUENCE [LARGE SCALE GENOMIC DNA]</scope>
    <source>
        <strain evidence="1 2">D2P1</strain>
    </source>
</reference>
<dbReference type="Proteomes" id="UP000545507">
    <property type="component" value="Unassembled WGS sequence"/>
</dbReference>
<evidence type="ECO:0000313" key="1">
    <source>
        <dbReference type="EMBL" id="NWF44670.1"/>
    </source>
</evidence>